<sequence>MSSAIPSSGSAIGSAPRASANLLAGALYADVYADETKTDPEYQSNHKPAFKSWEDVLPFHQQTSNVMHAAHESVDQQLGSILRSLNPAELEALQTQVTLCQQELLTTSDHSELFAPLDPSQHGFTDSQQTGNDHARAEDATPPAKLSLSEYAQIREENARLAETVNIRATADLVQHLCRSHGEVKIPGQSREKTPLAAATSYVASLLRATFSTVDKRITAAASLWPDMEYRRRKLKTPRVAEHLARGRIPFASATTADEKLSEIRQAYRRAGGDETAADDLVQEHEKNFVYHAGRNDPYTFSRYAKACSEAVTNALVGPKKPLTDDQMKHEKGLFYDGQVGDSLHKVTAIVDDEELLQLNAMREFATKLDSVTSTMRAQAHEEAKGTGKHPADGNEKSTEEVAGDSRITPEDIDYGIGQLFDGQTRAERWLHTLMDFLSSGLILHKTYDPHATDEEQRRRDTALQKAAEHSEVVADILGVDHEPPSAPELQHIEQQHSKNSSDPLAAYVPDGYQLLRPNLELIVEISLRDLIGRSPDSLPDPGDPSETDYTSELAKIAERLKHQERSLPTPHGSPGNVQIDFGLARQQACTQKIVPMVLGTASQPLDAGRAQRLFPPAIRRALHVRDRGCIVPGCPRPASWCEPHHLQPWSQDGPTSLANAGLVCRSHHKAVHQELIVLHMEQDGLPSCSLPTSQDPTQTRYRNIYWHA</sequence>
<feature type="region of interest" description="Disordered" evidence="1">
    <location>
        <begin position="483"/>
        <end position="504"/>
    </location>
</feature>
<evidence type="ECO:0000313" key="3">
    <source>
        <dbReference type="EMBL" id="GAA2039506.1"/>
    </source>
</evidence>
<feature type="compositionally biased region" description="Polar residues" evidence="1">
    <location>
        <begin position="122"/>
        <end position="132"/>
    </location>
</feature>
<evidence type="ECO:0000313" key="4">
    <source>
        <dbReference type="Proteomes" id="UP001501461"/>
    </source>
</evidence>
<dbReference type="InterPro" id="IPR003615">
    <property type="entry name" value="HNH_nuc"/>
</dbReference>
<dbReference type="EMBL" id="BAAAMN010000041">
    <property type="protein sequence ID" value="GAA2039506.1"/>
    <property type="molecule type" value="Genomic_DNA"/>
</dbReference>
<reference evidence="3 4" key="1">
    <citation type="journal article" date="2019" name="Int. J. Syst. Evol. Microbiol.">
        <title>The Global Catalogue of Microorganisms (GCM) 10K type strain sequencing project: providing services to taxonomists for standard genome sequencing and annotation.</title>
        <authorList>
            <consortium name="The Broad Institute Genomics Platform"/>
            <consortium name="The Broad Institute Genome Sequencing Center for Infectious Disease"/>
            <person name="Wu L."/>
            <person name="Ma J."/>
        </authorList>
    </citation>
    <scope>NUCLEOTIDE SEQUENCE [LARGE SCALE GENOMIC DNA]</scope>
    <source>
        <strain evidence="3 4">JCM 13595</strain>
    </source>
</reference>
<feature type="compositionally biased region" description="Basic and acidic residues" evidence="1">
    <location>
        <begin position="379"/>
        <end position="400"/>
    </location>
</feature>
<gene>
    <name evidence="3" type="ORF">GCM10009720_20030</name>
</gene>
<evidence type="ECO:0000256" key="1">
    <source>
        <dbReference type="SAM" id="MobiDB-lite"/>
    </source>
</evidence>
<proteinExistence type="predicted"/>
<organism evidence="3 4">
    <name type="scientific">Yaniella flava</name>
    <dbReference type="NCBI Taxonomy" id="287930"/>
    <lineage>
        <taxon>Bacteria</taxon>
        <taxon>Bacillati</taxon>
        <taxon>Actinomycetota</taxon>
        <taxon>Actinomycetes</taxon>
        <taxon>Micrococcales</taxon>
        <taxon>Micrococcaceae</taxon>
        <taxon>Yaniella</taxon>
    </lineage>
</organism>
<protein>
    <recommendedName>
        <fullName evidence="2">HNH nuclease domain-containing protein</fullName>
    </recommendedName>
</protein>
<name>A0ABN2UMX7_9MICC</name>
<dbReference type="CDD" id="cd00085">
    <property type="entry name" value="HNHc"/>
    <property type="match status" value="1"/>
</dbReference>
<dbReference type="SMART" id="SM00507">
    <property type="entry name" value="HNHc"/>
    <property type="match status" value="1"/>
</dbReference>
<keyword evidence="4" id="KW-1185">Reference proteome</keyword>
<comment type="caution">
    <text evidence="3">The sequence shown here is derived from an EMBL/GenBank/DDBJ whole genome shotgun (WGS) entry which is preliminary data.</text>
</comment>
<dbReference type="RefSeq" id="WP_343958172.1">
    <property type="nucleotide sequence ID" value="NZ_BAAAMN010000041.1"/>
</dbReference>
<feature type="region of interest" description="Disordered" evidence="1">
    <location>
        <begin position="376"/>
        <end position="403"/>
    </location>
</feature>
<feature type="domain" description="HNH nuclease" evidence="2">
    <location>
        <begin position="618"/>
        <end position="670"/>
    </location>
</feature>
<dbReference type="Proteomes" id="UP001501461">
    <property type="component" value="Unassembled WGS sequence"/>
</dbReference>
<accession>A0ABN2UMX7</accession>
<feature type="region of interest" description="Disordered" evidence="1">
    <location>
        <begin position="115"/>
        <end position="143"/>
    </location>
</feature>
<evidence type="ECO:0000259" key="2">
    <source>
        <dbReference type="SMART" id="SM00507"/>
    </source>
</evidence>